<dbReference type="InterPro" id="IPR003439">
    <property type="entry name" value="ABC_transporter-like_ATP-bd"/>
</dbReference>
<dbReference type="PROSITE" id="PS50893">
    <property type="entry name" value="ABC_TRANSPORTER_2"/>
    <property type="match status" value="1"/>
</dbReference>
<dbReference type="AlphaFoldDB" id="A0A931M179"/>
<gene>
    <name evidence="5" type="ORF">HYR64_08155</name>
</gene>
<dbReference type="InterPro" id="IPR003593">
    <property type="entry name" value="AAA+_ATPase"/>
</dbReference>
<keyword evidence="2" id="KW-0547">Nucleotide-binding</keyword>
<dbReference type="Gene3D" id="3.40.50.300">
    <property type="entry name" value="P-loop containing nucleotide triphosphate hydrolases"/>
    <property type="match status" value="1"/>
</dbReference>
<keyword evidence="3 5" id="KW-0067">ATP-binding</keyword>
<evidence type="ECO:0000256" key="3">
    <source>
        <dbReference type="ARBA" id="ARBA00022840"/>
    </source>
</evidence>
<dbReference type="InterPro" id="IPR027417">
    <property type="entry name" value="P-loop_NTPase"/>
</dbReference>
<dbReference type="InterPro" id="IPR051782">
    <property type="entry name" value="ABC_Transporter_VariousFunc"/>
</dbReference>
<dbReference type="SUPFAM" id="SSF52540">
    <property type="entry name" value="P-loop containing nucleoside triphosphate hydrolases"/>
    <property type="match status" value="1"/>
</dbReference>
<evidence type="ECO:0000313" key="6">
    <source>
        <dbReference type="Proteomes" id="UP000727962"/>
    </source>
</evidence>
<dbReference type="EMBL" id="JACOSL010000049">
    <property type="protein sequence ID" value="MBI1757061.1"/>
    <property type="molecule type" value="Genomic_DNA"/>
</dbReference>
<dbReference type="SMART" id="SM00382">
    <property type="entry name" value="AAA"/>
    <property type="match status" value="1"/>
</dbReference>
<sequence>MLRVEGLGVRFGRAWVLRGVSFSLEKGQSLAVTGRNGAGKSTLLKLIAGLLTPSEGRVAMPEGDPRRTMALSALDGALYPWLTPREHLRLAADLRGCEHREAELLDRVNLTVAAHKAASELSTGMRARLKLAMAIQADPWLLLLDEPGAGLDEEGRALLDVIAREQVERGALVVATNDPAERRLGTHELALEGKA</sequence>
<evidence type="ECO:0000256" key="1">
    <source>
        <dbReference type="ARBA" id="ARBA00022448"/>
    </source>
</evidence>
<feature type="domain" description="ABC transporter" evidence="4">
    <location>
        <begin position="2"/>
        <end position="195"/>
    </location>
</feature>
<organism evidence="5 6">
    <name type="scientific">Fimbriimonas ginsengisoli</name>
    <dbReference type="NCBI Taxonomy" id="1005039"/>
    <lineage>
        <taxon>Bacteria</taxon>
        <taxon>Bacillati</taxon>
        <taxon>Armatimonadota</taxon>
        <taxon>Fimbriimonadia</taxon>
        <taxon>Fimbriimonadales</taxon>
        <taxon>Fimbriimonadaceae</taxon>
        <taxon>Fimbriimonas</taxon>
    </lineage>
</organism>
<evidence type="ECO:0000259" key="4">
    <source>
        <dbReference type="PROSITE" id="PS50893"/>
    </source>
</evidence>
<name>A0A931M179_FIMGI</name>
<proteinExistence type="predicted"/>
<dbReference type="PANTHER" id="PTHR42939">
    <property type="entry name" value="ABC TRANSPORTER ATP-BINDING PROTEIN ALBC-RELATED"/>
    <property type="match status" value="1"/>
</dbReference>
<accession>A0A931M179</accession>
<dbReference type="GO" id="GO:0016887">
    <property type="term" value="F:ATP hydrolysis activity"/>
    <property type="evidence" value="ECO:0007669"/>
    <property type="project" value="InterPro"/>
</dbReference>
<evidence type="ECO:0000256" key="2">
    <source>
        <dbReference type="ARBA" id="ARBA00022741"/>
    </source>
</evidence>
<dbReference type="PANTHER" id="PTHR42939:SF1">
    <property type="entry name" value="ABC TRANSPORTER ATP-BINDING PROTEIN ALBC-RELATED"/>
    <property type="match status" value="1"/>
</dbReference>
<dbReference type="Proteomes" id="UP000727962">
    <property type="component" value="Unassembled WGS sequence"/>
</dbReference>
<comment type="caution">
    <text evidence="5">The sequence shown here is derived from an EMBL/GenBank/DDBJ whole genome shotgun (WGS) entry which is preliminary data.</text>
</comment>
<keyword evidence="1" id="KW-0813">Transport</keyword>
<dbReference type="GO" id="GO:0005524">
    <property type="term" value="F:ATP binding"/>
    <property type="evidence" value="ECO:0007669"/>
    <property type="project" value="UniProtKB-KW"/>
</dbReference>
<evidence type="ECO:0000313" key="5">
    <source>
        <dbReference type="EMBL" id="MBI1757061.1"/>
    </source>
</evidence>
<reference evidence="5" key="1">
    <citation type="submission" date="2020-07" db="EMBL/GenBank/DDBJ databases">
        <title>Huge and variable diversity of episymbiotic CPR bacteria and DPANN archaea in groundwater ecosystems.</title>
        <authorList>
            <person name="He C.Y."/>
            <person name="Keren R."/>
            <person name="Whittaker M."/>
            <person name="Farag I.F."/>
            <person name="Doudna J."/>
            <person name="Cate J.H.D."/>
            <person name="Banfield J.F."/>
        </authorList>
    </citation>
    <scope>NUCLEOTIDE SEQUENCE</scope>
    <source>
        <strain evidence="5">NC_groundwater_17_Pr7_B-0.1um_64_12</strain>
    </source>
</reference>
<dbReference type="Pfam" id="PF00005">
    <property type="entry name" value="ABC_tran"/>
    <property type="match status" value="1"/>
</dbReference>
<protein>
    <submittedName>
        <fullName evidence="5">ABC transporter ATP-binding protein</fullName>
    </submittedName>
</protein>